<feature type="compositionally biased region" description="Low complexity" evidence="10">
    <location>
        <begin position="1158"/>
        <end position="1172"/>
    </location>
</feature>
<feature type="region of interest" description="Disordered" evidence="10">
    <location>
        <begin position="384"/>
        <end position="496"/>
    </location>
</feature>
<feature type="region of interest" description="Disordered" evidence="10">
    <location>
        <begin position="675"/>
        <end position="740"/>
    </location>
</feature>
<feature type="region of interest" description="Disordered" evidence="10">
    <location>
        <begin position="1131"/>
        <end position="1199"/>
    </location>
</feature>
<feature type="compositionally biased region" description="Basic residues" evidence="10">
    <location>
        <begin position="685"/>
        <end position="694"/>
    </location>
</feature>
<evidence type="ECO:0000256" key="4">
    <source>
        <dbReference type="ARBA" id="ARBA00022499"/>
    </source>
</evidence>
<keyword evidence="7" id="KW-0805">Transcription regulation</keyword>
<dbReference type="GO" id="GO:0006355">
    <property type="term" value="P:regulation of DNA-templated transcription"/>
    <property type="evidence" value="ECO:0007669"/>
    <property type="project" value="InterPro"/>
</dbReference>
<feature type="compositionally biased region" description="Acidic residues" evidence="10">
    <location>
        <begin position="1137"/>
        <end position="1148"/>
    </location>
</feature>
<dbReference type="PANTHER" id="PTHR31169:SF8">
    <property type="entry name" value="ZINC-FINGER DOMAIN OF MONOAMINE-OXIDASE A REPRESSOR R1 PROTEIN"/>
    <property type="match status" value="1"/>
</dbReference>
<feature type="region of interest" description="Disordered" evidence="10">
    <location>
        <begin position="95"/>
        <end position="200"/>
    </location>
</feature>
<dbReference type="Proteomes" id="UP000325313">
    <property type="component" value="Unassembled WGS sequence"/>
</dbReference>
<evidence type="ECO:0000256" key="8">
    <source>
        <dbReference type="ARBA" id="ARBA00023163"/>
    </source>
</evidence>
<dbReference type="Pfam" id="PF10497">
    <property type="entry name" value="zf-4CXXC_R1"/>
    <property type="match status" value="1"/>
</dbReference>
<gene>
    <name evidence="12" type="ORF">PGTUg99_016530</name>
</gene>
<keyword evidence="3" id="KW-0963">Cytoplasm</keyword>
<feature type="domain" description="Zinc-finger" evidence="11">
    <location>
        <begin position="517"/>
        <end position="598"/>
    </location>
</feature>
<evidence type="ECO:0000313" key="13">
    <source>
        <dbReference type="Proteomes" id="UP000325313"/>
    </source>
</evidence>
<keyword evidence="8" id="KW-0804">Transcription</keyword>
<feature type="compositionally biased region" description="Low complexity" evidence="10">
    <location>
        <begin position="1184"/>
        <end position="1199"/>
    </location>
</feature>
<keyword evidence="5" id="KW-0597">Phosphoprotein</keyword>
<feature type="compositionally biased region" description="Polar residues" evidence="10">
    <location>
        <begin position="313"/>
        <end position="339"/>
    </location>
</feature>
<dbReference type="AlphaFoldDB" id="A0A5B0MCM7"/>
<feature type="compositionally biased region" description="Basic and acidic residues" evidence="10">
    <location>
        <begin position="824"/>
        <end position="838"/>
    </location>
</feature>
<dbReference type="EMBL" id="VDEP01000474">
    <property type="protein sequence ID" value="KAA1073883.1"/>
    <property type="molecule type" value="Genomic_DNA"/>
</dbReference>
<feature type="region of interest" description="Disordered" evidence="10">
    <location>
        <begin position="1075"/>
        <end position="1094"/>
    </location>
</feature>
<feature type="compositionally biased region" description="Low complexity" evidence="10">
    <location>
        <begin position="704"/>
        <end position="718"/>
    </location>
</feature>
<evidence type="ECO:0000256" key="1">
    <source>
        <dbReference type="ARBA" id="ARBA00004123"/>
    </source>
</evidence>
<evidence type="ECO:0000256" key="3">
    <source>
        <dbReference type="ARBA" id="ARBA00022490"/>
    </source>
</evidence>
<feature type="compositionally biased region" description="Low complexity" evidence="10">
    <location>
        <begin position="389"/>
        <end position="406"/>
    </location>
</feature>
<feature type="compositionally biased region" description="Basic residues" evidence="10">
    <location>
        <begin position="273"/>
        <end position="287"/>
    </location>
</feature>
<dbReference type="GO" id="GO:0005634">
    <property type="term" value="C:nucleus"/>
    <property type="evidence" value="ECO:0007669"/>
    <property type="project" value="UniProtKB-SubCell"/>
</dbReference>
<dbReference type="PANTHER" id="PTHR31169">
    <property type="entry name" value="OS05G0300700 PROTEIN"/>
    <property type="match status" value="1"/>
</dbReference>
<feature type="compositionally biased region" description="Polar residues" evidence="10">
    <location>
        <begin position="95"/>
        <end position="138"/>
    </location>
</feature>
<feature type="region of interest" description="Disordered" evidence="10">
    <location>
        <begin position="224"/>
        <end position="348"/>
    </location>
</feature>
<keyword evidence="9" id="KW-0539">Nucleus</keyword>
<dbReference type="InterPro" id="IPR018866">
    <property type="entry name" value="Znf-4CXXC_R1"/>
</dbReference>
<dbReference type="GO" id="GO:0005737">
    <property type="term" value="C:cytoplasm"/>
    <property type="evidence" value="ECO:0007669"/>
    <property type="project" value="UniProtKB-SubCell"/>
</dbReference>
<feature type="compositionally biased region" description="Low complexity" evidence="10">
    <location>
        <begin position="292"/>
        <end position="308"/>
    </location>
</feature>
<feature type="compositionally biased region" description="Pro residues" evidence="10">
    <location>
        <begin position="1173"/>
        <end position="1183"/>
    </location>
</feature>
<feature type="compositionally biased region" description="Pro residues" evidence="10">
    <location>
        <begin position="472"/>
        <end position="482"/>
    </location>
</feature>
<evidence type="ECO:0000256" key="7">
    <source>
        <dbReference type="ARBA" id="ARBA00023015"/>
    </source>
</evidence>
<feature type="region of interest" description="Disordered" evidence="10">
    <location>
        <begin position="822"/>
        <end position="847"/>
    </location>
</feature>
<feature type="region of interest" description="Disordered" evidence="10">
    <location>
        <begin position="628"/>
        <end position="653"/>
    </location>
</feature>
<comment type="subcellular location">
    <subcellularLocation>
        <location evidence="2">Cytoplasm</location>
    </subcellularLocation>
    <subcellularLocation>
        <location evidence="1">Nucleus</location>
    </subcellularLocation>
</comment>
<keyword evidence="6" id="KW-0832">Ubl conjugation</keyword>
<feature type="compositionally biased region" description="Acidic residues" evidence="10">
    <location>
        <begin position="719"/>
        <end position="728"/>
    </location>
</feature>
<evidence type="ECO:0000313" key="12">
    <source>
        <dbReference type="EMBL" id="KAA1073883.1"/>
    </source>
</evidence>
<evidence type="ECO:0000256" key="10">
    <source>
        <dbReference type="SAM" id="MobiDB-lite"/>
    </source>
</evidence>
<evidence type="ECO:0000256" key="5">
    <source>
        <dbReference type="ARBA" id="ARBA00022553"/>
    </source>
</evidence>
<evidence type="ECO:0000256" key="2">
    <source>
        <dbReference type="ARBA" id="ARBA00004496"/>
    </source>
</evidence>
<proteinExistence type="predicted"/>
<reference evidence="12 13" key="1">
    <citation type="submission" date="2019-05" db="EMBL/GenBank/DDBJ databases">
        <title>Emergence of the Ug99 lineage of the wheat stem rust pathogen through somatic hybridization.</title>
        <authorList>
            <person name="Li F."/>
            <person name="Upadhyaya N.M."/>
            <person name="Sperschneider J."/>
            <person name="Matny O."/>
            <person name="Nguyen-Phuc H."/>
            <person name="Mago R."/>
            <person name="Raley C."/>
            <person name="Miller M.E."/>
            <person name="Silverstein K.A.T."/>
            <person name="Henningsen E."/>
            <person name="Hirsch C.D."/>
            <person name="Visser B."/>
            <person name="Pretorius Z.A."/>
            <person name="Steffenson B.J."/>
            <person name="Schwessinger B."/>
            <person name="Dodds P.N."/>
            <person name="Figueroa M."/>
        </authorList>
    </citation>
    <scope>NUCLEOTIDE SEQUENCE [LARGE SCALE GENOMIC DNA]</scope>
    <source>
        <strain evidence="12 13">Ug99</strain>
    </source>
</reference>
<evidence type="ECO:0000256" key="9">
    <source>
        <dbReference type="ARBA" id="ARBA00023242"/>
    </source>
</evidence>
<dbReference type="InterPro" id="IPR040221">
    <property type="entry name" value="CDCA7/CDA7L"/>
</dbReference>
<evidence type="ECO:0000256" key="6">
    <source>
        <dbReference type="ARBA" id="ARBA00022843"/>
    </source>
</evidence>
<name>A0A5B0MCM7_PUCGR</name>
<evidence type="ECO:0000259" key="11">
    <source>
        <dbReference type="Pfam" id="PF10497"/>
    </source>
</evidence>
<organism evidence="12 13">
    <name type="scientific">Puccinia graminis f. sp. tritici</name>
    <dbReference type="NCBI Taxonomy" id="56615"/>
    <lineage>
        <taxon>Eukaryota</taxon>
        <taxon>Fungi</taxon>
        <taxon>Dikarya</taxon>
        <taxon>Basidiomycota</taxon>
        <taxon>Pucciniomycotina</taxon>
        <taxon>Pucciniomycetes</taxon>
        <taxon>Pucciniales</taxon>
        <taxon>Pucciniaceae</taxon>
        <taxon>Puccinia</taxon>
    </lineage>
</organism>
<sequence length="1241" mass="134712">MLIVETTDQIKHNSGVSSSYTSGLLSPLPHIFESAIINSVNPPNQLTIPQTSISQPVCNRTKPSNQIYSCVDGSLLGYPLIMWNVETLANNQQNHLDSPTAATTAPPQSLPKSMLPDTQSLNPETSSITSQQPKTNSRSAHHQLSHPRSIRDPTVIRSLTKRFSPPFKPFGSKEPETDEDSIVTLDSPVDTPSMLSSDLTSTRLQNHPNAEVILLSASQRTPLAMKASGSMSKQQDSIFPSHDGEPADSPGDEALRSFVIDSDVEMQDAPTLKRPRRKGDKSTRQKNSKPFSASQSSISDPSIPSNIPRAVTFAQSPKPSRSNTRSNQLTGSSSHNLLKQPSDDDEDVEMTVAPKSKLLTNGHGRAATARRALLSNGASGLVWIGGEQSSEPIPSSSTAIIPSPRLRPTRRPSPSDPASPTRLAGSSSSANGDHDDEQTAVPFQETPPSIEPVKKSKTKSGLNSSRPKRPKPPSPIDPPTAPNTPAAPADGSCKGEVKRRIAALLPATEPDETGQYESSTCHQCRVKTTRPKMICDQSQDPNCVVRVCHTCLMVRTVYADMPELRPPLFQFVPGGTMLCVKCRDICPCASCRRRRGEKEQCRRGLGSGLKGFYGLTPEEREQALLRKKEKQEAARLKKETRPPSDKKSPATAIRREVASIRGAYDDDEHGRLEHWAPLPVFPPLPKRRKKKRKRLEIMEGARLDSQTSDTDSDTSCSDSDSDTYDDTDSDSRSLSSVSSFHSGTQARVLLGPESFQLPLSSNTRNTVPLLTKSWRSNFSRALKPDHSSYRKPRPHKAPVVWIKNGAMVQARKPPTTEFMQRLAQEQKGRSGSDPKFPGDEEPMESSIPDSRILPFLNHQTNPSIEANDIHDLDKMDISHTNFPGSTTSSIHNNIHNDFHSSSKLNGNSAGCTCSMDHLQSSIEALDNPLASHSEKCALFGSDNYSKPMPMSEHLGMCSGNLNPTPPPIMEGGAVHGEFCGDIDMDRFGAIDGSNNTLPLRFEPGSSPMDHQTYLASLTDEQLTAVLKEGHNEMVKQGLLPSSLNPNGMIPSKFTNQFSTGISPELISAALPFRADQEGSSGNELGENSTKDGPELKELTEEDQEAGLIEAANWAAVWGATDGAGGFLVTKAAKDSQPEEGESFEDDEQGSSRLPLDDSSNNNPSSASSFPAHSAPPPPPPPTHPASSSASSTHMIPSSSSDRVLDNWVHHAAGTDKELFLRAMKSRVGDEWLTDVMPLDSY</sequence>
<protein>
    <recommendedName>
        <fullName evidence="11">Zinc-finger domain-containing protein</fullName>
    </recommendedName>
</protein>
<feature type="compositionally biased region" description="Polar residues" evidence="10">
    <location>
        <begin position="229"/>
        <end position="238"/>
    </location>
</feature>
<keyword evidence="4" id="KW-1017">Isopeptide bond</keyword>
<feature type="compositionally biased region" description="Polar residues" evidence="10">
    <location>
        <begin position="1077"/>
        <end position="1087"/>
    </location>
</feature>
<comment type="caution">
    <text evidence="12">The sequence shown here is derived from an EMBL/GenBank/DDBJ whole genome shotgun (WGS) entry which is preliminary data.</text>
</comment>
<accession>A0A5B0MCM7</accession>